<comment type="caution">
    <text evidence="15">The sequence shown here is derived from an EMBL/GenBank/DDBJ whole genome shotgun (WGS) entry which is preliminary data.</text>
</comment>
<dbReference type="PROSITE" id="PS51352">
    <property type="entry name" value="THIOREDOXIN_2"/>
    <property type="match status" value="1"/>
</dbReference>
<keyword evidence="6" id="KW-0560">Oxidoreductase</keyword>
<keyword evidence="16" id="KW-1185">Reference proteome</keyword>
<dbReference type="CDD" id="cd03017">
    <property type="entry name" value="PRX_BCP"/>
    <property type="match status" value="1"/>
</dbReference>
<evidence type="ECO:0000256" key="4">
    <source>
        <dbReference type="ARBA" id="ARBA00022559"/>
    </source>
</evidence>
<dbReference type="FunFam" id="3.40.30.10:FF:000007">
    <property type="entry name" value="Thioredoxin-dependent thiol peroxidase"/>
    <property type="match status" value="1"/>
</dbReference>
<keyword evidence="7" id="KW-1015">Disulfide bond</keyword>
<comment type="catalytic activity">
    <reaction evidence="12">
        <text>a hydroperoxide + [thioredoxin]-dithiol = an alcohol + [thioredoxin]-disulfide + H2O</text>
        <dbReference type="Rhea" id="RHEA:62620"/>
        <dbReference type="Rhea" id="RHEA-COMP:10698"/>
        <dbReference type="Rhea" id="RHEA-COMP:10700"/>
        <dbReference type="ChEBI" id="CHEBI:15377"/>
        <dbReference type="ChEBI" id="CHEBI:29950"/>
        <dbReference type="ChEBI" id="CHEBI:30879"/>
        <dbReference type="ChEBI" id="CHEBI:35924"/>
        <dbReference type="ChEBI" id="CHEBI:50058"/>
        <dbReference type="EC" id="1.11.1.24"/>
    </reaction>
</comment>
<comment type="function">
    <text evidence="1">Thiol-specific peroxidase that catalyzes the reduction of hydrogen peroxide and organic hydroperoxides to water and alcohols, respectively. Plays a role in cell protection against oxidative stress by detoxifying peroxides and as sensor of hydrogen peroxide-mediated signaling events.</text>
</comment>
<evidence type="ECO:0000256" key="13">
    <source>
        <dbReference type="PIRSR" id="PIRSR000239-1"/>
    </source>
</evidence>
<gene>
    <name evidence="15" type="ORF">EV695_0013</name>
</gene>
<dbReference type="Gene3D" id="3.40.30.10">
    <property type="entry name" value="Glutaredoxin"/>
    <property type="match status" value="1"/>
</dbReference>
<evidence type="ECO:0000256" key="5">
    <source>
        <dbReference type="ARBA" id="ARBA00022862"/>
    </source>
</evidence>
<dbReference type="AlphaFoldDB" id="A0A4R1F6J2"/>
<proteinExistence type="inferred from homology"/>
<dbReference type="PANTHER" id="PTHR42801:SF4">
    <property type="entry name" value="AHPC_TSA FAMILY PROTEIN"/>
    <property type="match status" value="1"/>
</dbReference>
<dbReference type="GO" id="GO:0005737">
    <property type="term" value="C:cytoplasm"/>
    <property type="evidence" value="ECO:0007669"/>
    <property type="project" value="TreeGrafter"/>
</dbReference>
<evidence type="ECO:0000256" key="3">
    <source>
        <dbReference type="ARBA" id="ARBA00013017"/>
    </source>
</evidence>
<dbReference type="SUPFAM" id="SSF52833">
    <property type="entry name" value="Thioredoxin-like"/>
    <property type="match status" value="1"/>
</dbReference>
<protein>
    <recommendedName>
        <fullName evidence="3">thioredoxin-dependent peroxiredoxin</fullName>
        <ecNumber evidence="3">1.11.1.24</ecNumber>
    </recommendedName>
    <alternativeName>
        <fullName evidence="9">Thioredoxin peroxidase</fullName>
    </alternativeName>
    <alternativeName>
        <fullName evidence="11">Thioredoxin-dependent peroxiredoxin Bcp</fullName>
    </alternativeName>
</protein>
<evidence type="ECO:0000313" key="15">
    <source>
        <dbReference type="EMBL" id="TCJ88174.1"/>
    </source>
</evidence>
<dbReference type="GO" id="GO:0034599">
    <property type="term" value="P:cellular response to oxidative stress"/>
    <property type="evidence" value="ECO:0007669"/>
    <property type="project" value="TreeGrafter"/>
</dbReference>
<dbReference type="InterPro" id="IPR036249">
    <property type="entry name" value="Thioredoxin-like_sf"/>
</dbReference>
<evidence type="ECO:0000256" key="2">
    <source>
        <dbReference type="ARBA" id="ARBA00011245"/>
    </source>
</evidence>
<dbReference type="PIRSF" id="PIRSF000239">
    <property type="entry name" value="AHPC"/>
    <property type="match status" value="1"/>
</dbReference>
<dbReference type="RefSeq" id="WP_131903838.1">
    <property type="nucleotide sequence ID" value="NZ_BAAAFU010000008.1"/>
</dbReference>
<dbReference type="GO" id="GO:0045454">
    <property type="term" value="P:cell redox homeostasis"/>
    <property type="evidence" value="ECO:0007669"/>
    <property type="project" value="TreeGrafter"/>
</dbReference>
<evidence type="ECO:0000256" key="9">
    <source>
        <dbReference type="ARBA" id="ARBA00032824"/>
    </source>
</evidence>
<dbReference type="GO" id="GO:0008379">
    <property type="term" value="F:thioredoxin peroxidase activity"/>
    <property type="evidence" value="ECO:0007669"/>
    <property type="project" value="TreeGrafter"/>
</dbReference>
<dbReference type="Proteomes" id="UP000294887">
    <property type="component" value="Unassembled WGS sequence"/>
</dbReference>
<dbReference type="InterPro" id="IPR050924">
    <property type="entry name" value="Peroxiredoxin_BCP/PrxQ"/>
</dbReference>
<reference evidence="15 16" key="1">
    <citation type="submission" date="2019-03" db="EMBL/GenBank/DDBJ databases">
        <title>Genomic Encyclopedia of Type Strains, Phase IV (KMG-IV): sequencing the most valuable type-strain genomes for metagenomic binning, comparative biology and taxonomic classification.</title>
        <authorList>
            <person name="Goeker M."/>
        </authorList>
    </citation>
    <scope>NUCLEOTIDE SEQUENCE [LARGE SCALE GENOMIC DNA]</scope>
    <source>
        <strain evidence="15 16">DSM 24830</strain>
    </source>
</reference>
<evidence type="ECO:0000313" key="16">
    <source>
        <dbReference type="Proteomes" id="UP000294887"/>
    </source>
</evidence>
<dbReference type="PANTHER" id="PTHR42801">
    <property type="entry name" value="THIOREDOXIN-DEPENDENT PEROXIDE REDUCTASE"/>
    <property type="match status" value="1"/>
</dbReference>
<evidence type="ECO:0000256" key="6">
    <source>
        <dbReference type="ARBA" id="ARBA00023002"/>
    </source>
</evidence>
<sequence>MTEKTSSLVVGEAVPDFEAPATSDLHFKLSDYKGKSNLVIYFYPKDSTPGCTTEGQDFRDLYDTFKSHDTEIFGVSKDSMKRHDNFKAKQAFPFELISDIDTNVCEHFGVWQLKKTFGKEYMGIVRSTFLIDKEGVLRQHWDKVKVKGHADEVLAVVKELA</sequence>
<dbReference type="OrthoDB" id="9812811at2"/>
<accession>A0A4R1F6J2</accession>
<dbReference type="InterPro" id="IPR000866">
    <property type="entry name" value="AhpC/TSA"/>
</dbReference>
<keyword evidence="4" id="KW-0575">Peroxidase</keyword>
<dbReference type="InterPro" id="IPR013766">
    <property type="entry name" value="Thioredoxin_domain"/>
</dbReference>
<evidence type="ECO:0000256" key="12">
    <source>
        <dbReference type="ARBA" id="ARBA00049091"/>
    </source>
</evidence>
<organism evidence="15 16">
    <name type="scientific">Cocleimonas flava</name>
    <dbReference type="NCBI Taxonomy" id="634765"/>
    <lineage>
        <taxon>Bacteria</taxon>
        <taxon>Pseudomonadati</taxon>
        <taxon>Pseudomonadota</taxon>
        <taxon>Gammaproteobacteria</taxon>
        <taxon>Thiotrichales</taxon>
        <taxon>Thiotrichaceae</taxon>
        <taxon>Cocleimonas</taxon>
    </lineage>
</organism>
<evidence type="ECO:0000256" key="10">
    <source>
        <dbReference type="ARBA" id="ARBA00038489"/>
    </source>
</evidence>
<feature type="domain" description="Thioredoxin" evidence="14">
    <location>
        <begin position="8"/>
        <end position="161"/>
    </location>
</feature>
<evidence type="ECO:0000256" key="8">
    <source>
        <dbReference type="ARBA" id="ARBA00023284"/>
    </source>
</evidence>
<dbReference type="NCBIfam" id="NF006960">
    <property type="entry name" value="PRK09437.1"/>
    <property type="match status" value="1"/>
</dbReference>
<dbReference type="InterPro" id="IPR024706">
    <property type="entry name" value="Peroxiredoxin_AhpC-typ"/>
</dbReference>
<dbReference type="EMBL" id="SMFQ01000002">
    <property type="protein sequence ID" value="TCJ88174.1"/>
    <property type="molecule type" value="Genomic_DNA"/>
</dbReference>
<dbReference type="Pfam" id="PF00578">
    <property type="entry name" value="AhpC-TSA"/>
    <property type="match status" value="1"/>
</dbReference>
<feature type="active site" description="Cysteine sulfenic acid (-SOH) intermediate; for peroxidase activity" evidence="13">
    <location>
        <position position="51"/>
    </location>
</feature>
<keyword evidence="5" id="KW-0049">Antioxidant</keyword>
<evidence type="ECO:0000259" key="14">
    <source>
        <dbReference type="PROSITE" id="PS51352"/>
    </source>
</evidence>
<keyword evidence="8" id="KW-0676">Redox-active center</keyword>
<comment type="similarity">
    <text evidence="10">Belongs to the peroxiredoxin family. BCP/PrxQ subfamily.</text>
</comment>
<evidence type="ECO:0000256" key="7">
    <source>
        <dbReference type="ARBA" id="ARBA00023157"/>
    </source>
</evidence>
<name>A0A4R1F6J2_9GAMM</name>
<evidence type="ECO:0000256" key="1">
    <source>
        <dbReference type="ARBA" id="ARBA00003330"/>
    </source>
</evidence>
<comment type="subunit">
    <text evidence="2">Monomer.</text>
</comment>
<evidence type="ECO:0000256" key="11">
    <source>
        <dbReference type="ARBA" id="ARBA00042639"/>
    </source>
</evidence>
<dbReference type="EC" id="1.11.1.24" evidence="3"/>